<accession>A0A074WWJ7</accession>
<dbReference type="EMBL" id="KL584702">
    <property type="protein sequence ID" value="KEQ77580.1"/>
    <property type="molecule type" value="Genomic_DNA"/>
</dbReference>
<dbReference type="Pfam" id="PF02891">
    <property type="entry name" value="zf-MIZ"/>
    <property type="match status" value="1"/>
</dbReference>
<evidence type="ECO:0000256" key="5">
    <source>
        <dbReference type="SAM" id="MobiDB-lite"/>
    </source>
</evidence>
<keyword evidence="2 4" id="KW-0863">Zinc-finger</keyword>
<dbReference type="InterPro" id="IPR013083">
    <property type="entry name" value="Znf_RING/FYVE/PHD"/>
</dbReference>
<name>A0A074WWJ7_9PEZI</name>
<evidence type="ECO:0000313" key="8">
    <source>
        <dbReference type="Proteomes" id="UP000027730"/>
    </source>
</evidence>
<keyword evidence="1" id="KW-0479">Metal-binding</keyword>
<sequence>MPRPHQVPNPPPRLFFPGPNPSVPQPANPDYRKSALHQAHLRSPVLVPKTPDTSISPVSNEHYRRVVGFALPPYRLAVKPVQEISFQLTPQAIGRLLKVKVGANGDPPAGEVDVNSITLRLRCCEVAPSQPLPAENKWVLLDGSWPMQAYFTVNQNPLEPRRKLHHGKCLPIDITRCVSADSNKLVVRINRSKYDKSPFNYAVAIEVVGFTTGNSIKEDCMKRLIPSEQVLDAIKKSLVSNDDDLVMQSNFTLQLYEPFSNAKIFDLPVRSQDCMHKQAFDLDVFLETRLEQKSQSRKGRISKIDAWRCPICRADSRPQRLVVDGFLMAVRESLAARSMLKTRAINVESDGSWTPVHEALDEESEDEATPAPKKNIEIIEIDD</sequence>
<dbReference type="Proteomes" id="UP000027730">
    <property type="component" value="Unassembled WGS sequence"/>
</dbReference>
<dbReference type="GO" id="GO:0008270">
    <property type="term" value="F:zinc ion binding"/>
    <property type="evidence" value="ECO:0007669"/>
    <property type="project" value="UniProtKB-KW"/>
</dbReference>
<evidence type="ECO:0000256" key="3">
    <source>
        <dbReference type="ARBA" id="ARBA00022833"/>
    </source>
</evidence>
<feature type="domain" description="SP-RING-type" evidence="6">
    <location>
        <begin position="241"/>
        <end position="336"/>
    </location>
</feature>
<dbReference type="RefSeq" id="XP_013431868.1">
    <property type="nucleotide sequence ID" value="XM_013576414.1"/>
</dbReference>
<dbReference type="PANTHER" id="PTHR10782">
    <property type="entry name" value="ZINC FINGER MIZ DOMAIN-CONTAINING PROTEIN"/>
    <property type="match status" value="1"/>
</dbReference>
<keyword evidence="3" id="KW-0862">Zinc</keyword>
<dbReference type="InterPro" id="IPR004181">
    <property type="entry name" value="Znf_MIZ"/>
</dbReference>
<protein>
    <recommendedName>
        <fullName evidence="6">SP-RING-type domain-containing protein</fullName>
    </recommendedName>
</protein>
<feature type="region of interest" description="Disordered" evidence="5">
    <location>
        <begin position="1"/>
        <end position="32"/>
    </location>
</feature>
<evidence type="ECO:0000256" key="1">
    <source>
        <dbReference type="ARBA" id="ARBA00022723"/>
    </source>
</evidence>
<gene>
    <name evidence="7" type="ORF">M436DRAFT_36514</name>
</gene>
<organism evidence="7 8">
    <name type="scientific">Aureobasidium namibiae CBS 147.97</name>
    <dbReference type="NCBI Taxonomy" id="1043004"/>
    <lineage>
        <taxon>Eukaryota</taxon>
        <taxon>Fungi</taxon>
        <taxon>Dikarya</taxon>
        <taxon>Ascomycota</taxon>
        <taxon>Pezizomycotina</taxon>
        <taxon>Dothideomycetes</taxon>
        <taxon>Dothideomycetidae</taxon>
        <taxon>Dothideales</taxon>
        <taxon>Saccotheciaceae</taxon>
        <taxon>Aureobasidium</taxon>
    </lineage>
</organism>
<evidence type="ECO:0000259" key="6">
    <source>
        <dbReference type="PROSITE" id="PS51044"/>
    </source>
</evidence>
<evidence type="ECO:0000256" key="2">
    <source>
        <dbReference type="ARBA" id="ARBA00022771"/>
    </source>
</evidence>
<dbReference type="PANTHER" id="PTHR10782:SF4">
    <property type="entry name" value="TONALLI, ISOFORM E"/>
    <property type="match status" value="1"/>
</dbReference>
<dbReference type="GO" id="GO:0000785">
    <property type="term" value="C:chromatin"/>
    <property type="evidence" value="ECO:0007669"/>
    <property type="project" value="TreeGrafter"/>
</dbReference>
<feature type="compositionally biased region" description="Pro residues" evidence="5">
    <location>
        <begin position="1"/>
        <end position="27"/>
    </location>
</feature>
<keyword evidence="8" id="KW-1185">Reference proteome</keyword>
<dbReference type="HOGENOM" id="CLU_034312_1_0_1"/>
<proteinExistence type="predicted"/>
<feature type="region of interest" description="Disordered" evidence="5">
    <location>
        <begin position="361"/>
        <end position="383"/>
    </location>
</feature>
<dbReference type="OrthoDB" id="27975at2759"/>
<evidence type="ECO:0000256" key="4">
    <source>
        <dbReference type="PROSITE-ProRule" id="PRU00452"/>
    </source>
</evidence>
<dbReference type="GeneID" id="25408645"/>
<dbReference type="AlphaFoldDB" id="A0A074WWJ7"/>
<dbReference type="STRING" id="1043004.A0A074WWJ7"/>
<dbReference type="PROSITE" id="PS51044">
    <property type="entry name" value="ZF_SP_RING"/>
    <property type="match status" value="1"/>
</dbReference>
<dbReference type="GO" id="GO:0016925">
    <property type="term" value="P:protein sumoylation"/>
    <property type="evidence" value="ECO:0007669"/>
    <property type="project" value="TreeGrafter"/>
</dbReference>
<reference evidence="7 8" key="1">
    <citation type="journal article" date="2014" name="BMC Genomics">
        <title>Genome sequencing of four Aureobasidium pullulans varieties: biotechnological potential, stress tolerance, and description of new species.</title>
        <authorList>
            <person name="Gostin Ar C."/>
            <person name="Ohm R.A."/>
            <person name="Kogej T."/>
            <person name="Sonjak S."/>
            <person name="Turk M."/>
            <person name="Zajc J."/>
            <person name="Zalar P."/>
            <person name="Grube M."/>
            <person name="Sun H."/>
            <person name="Han J."/>
            <person name="Sharma A."/>
            <person name="Chiniquy J."/>
            <person name="Ngan C.Y."/>
            <person name="Lipzen A."/>
            <person name="Barry K."/>
            <person name="Grigoriev I.V."/>
            <person name="Gunde-Cimerman N."/>
        </authorList>
    </citation>
    <scope>NUCLEOTIDE SEQUENCE [LARGE SCALE GENOMIC DNA]</scope>
    <source>
        <strain evidence="7 8">CBS 147.97</strain>
    </source>
</reference>
<dbReference type="Gene3D" id="3.30.40.10">
    <property type="entry name" value="Zinc/RING finger domain, C3HC4 (zinc finger)"/>
    <property type="match status" value="1"/>
</dbReference>
<evidence type="ECO:0000313" key="7">
    <source>
        <dbReference type="EMBL" id="KEQ77580.1"/>
    </source>
</evidence>
<dbReference type="GO" id="GO:0061665">
    <property type="term" value="F:SUMO ligase activity"/>
    <property type="evidence" value="ECO:0007669"/>
    <property type="project" value="TreeGrafter"/>
</dbReference>